<gene>
    <name evidence="1" type="ORF">ADIARSV_2114</name>
</gene>
<protein>
    <submittedName>
        <fullName evidence="1">Uncharacterized protein</fullName>
    </submittedName>
</protein>
<dbReference type="OrthoDB" id="795649at2"/>
<accession>R9GT81</accession>
<dbReference type="EMBL" id="AQPN01000078">
    <property type="protein sequence ID" value="EOR94740.1"/>
    <property type="molecule type" value="Genomic_DNA"/>
</dbReference>
<dbReference type="RefSeq" id="WP_016195348.1">
    <property type="nucleotide sequence ID" value="NZ_AQPN01000078.1"/>
</dbReference>
<dbReference type="eggNOG" id="ENOG5030MIQ">
    <property type="taxonomic scope" value="Bacteria"/>
</dbReference>
<evidence type="ECO:0000313" key="1">
    <source>
        <dbReference type="EMBL" id="EOR94740.1"/>
    </source>
</evidence>
<dbReference type="Proteomes" id="UP000014174">
    <property type="component" value="Unassembled WGS sequence"/>
</dbReference>
<evidence type="ECO:0000313" key="2">
    <source>
        <dbReference type="Proteomes" id="UP000014174"/>
    </source>
</evidence>
<reference evidence="1 2" key="1">
    <citation type="journal article" date="2013" name="Genome Announc.">
        <title>Draft Genome Sequence of Arcticibacter svalbardensis Strain MN12-7T, a Member of the Family Sphingobacteriaceae Isolated from an Arctic Soil Sample.</title>
        <authorList>
            <person name="Shivaji S."/>
            <person name="Ara S."/>
            <person name="Prasad S."/>
            <person name="Manasa B.P."/>
            <person name="Begum Z."/>
            <person name="Singh A."/>
            <person name="Kumar Pinnaka A."/>
        </authorList>
    </citation>
    <scope>NUCLEOTIDE SEQUENCE [LARGE SCALE GENOMIC DNA]</scope>
    <source>
        <strain evidence="1 2">MN12-7</strain>
    </source>
</reference>
<comment type="caution">
    <text evidence="1">The sequence shown here is derived from an EMBL/GenBank/DDBJ whole genome shotgun (WGS) entry which is preliminary data.</text>
</comment>
<dbReference type="AlphaFoldDB" id="R9GT81"/>
<name>R9GT81_9SPHI</name>
<organism evidence="1 2">
    <name type="scientific">Arcticibacter svalbardensis MN12-7</name>
    <dbReference type="NCBI Taxonomy" id="1150600"/>
    <lineage>
        <taxon>Bacteria</taxon>
        <taxon>Pseudomonadati</taxon>
        <taxon>Bacteroidota</taxon>
        <taxon>Sphingobacteriia</taxon>
        <taxon>Sphingobacteriales</taxon>
        <taxon>Sphingobacteriaceae</taxon>
        <taxon>Arcticibacter</taxon>
    </lineage>
</organism>
<keyword evidence="2" id="KW-1185">Reference proteome</keyword>
<sequence>MESLNKDLRITTAFLATLILLCVLSCKKSEELSNAEVLKGKYNPISAYADHPVDINFDGFESIDLLQEIPDIKTAQLELIGTDGYNLYSHFWPEPYFLYAEPSDIYNPEIKVVYAKKASYGKFHINKDFTEIIVPDKSLLDFVSPSKILILSDNDVSIFFNKRIYTKSGWQDLKINVIYKSYTTTY</sequence>
<proteinExistence type="predicted"/>